<dbReference type="Gene3D" id="3.40.50.1820">
    <property type="entry name" value="alpha/beta hydrolase"/>
    <property type="match status" value="1"/>
</dbReference>
<sequence>MKSPEWISPIINFPKVMVEYVKRFLDTWQLRKVHVAGVSMGSTVAQMLDIRDRGFQHGINNKTKFSIKKLV</sequence>
<proteinExistence type="predicted"/>
<accession>A0A372LMH2</accession>
<dbReference type="Proteomes" id="UP000264541">
    <property type="component" value="Unassembled WGS sequence"/>
</dbReference>
<dbReference type="AlphaFoldDB" id="A0A372LMH2"/>
<evidence type="ECO:0000313" key="1">
    <source>
        <dbReference type="EMBL" id="RFU67577.1"/>
    </source>
</evidence>
<dbReference type="InterPro" id="IPR029058">
    <property type="entry name" value="AB_hydrolase_fold"/>
</dbReference>
<gene>
    <name evidence="1" type="ORF">D0469_14295</name>
</gene>
<dbReference type="GO" id="GO:0016787">
    <property type="term" value="F:hydrolase activity"/>
    <property type="evidence" value="ECO:0007669"/>
    <property type="project" value="UniProtKB-KW"/>
</dbReference>
<keyword evidence="2" id="KW-1185">Reference proteome</keyword>
<evidence type="ECO:0000313" key="2">
    <source>
        <dbReference type="Proteomes" id="UP000264541"/>
    </source>
</evidence>
<dbReference type="SUPFAM" id="SSF53474">
    <property type="entry name" value="alpha/beta-Hydrolases"/>
    <property type="match status" value="1"/>
</dbReference>
<keyword evidence="1" id="KW-0378">Hydrolase</keyword>
<reference evidence="1 2" key="1">
    <citation type="submission" date="2018-08" db="EMBL/GenBank/DDBJ databases">
        <title>Bacillus chawlae sp. nov., Bacillus glennii sp. nov., and Bacillus saganii sp. nov. Isolated from the Vehicle Assembly Building at Kennedy Space Center where the Viking Spacecraft were Assembled.</title>
        <authorList>
            <person name="Seuylemezian A."/>
            <person name="Vaishampayan P."/>
        </authorList>
    </citation>
    <scope>NUCLEOTIDE SEQUENCE [LARGE SCALE GENOMIC DNA]</scope>
    <source>
        <strain evidence="1 2">V47-23a</strain>
    </source>
</reference>
<name>A0A372LMH2_9BACI</name>
<dbReference type="EMBL" id="QVTE01000041">
    <property type="protein sequence ID" value="RFU67577.1"/>
    <property type="molecule type" value="Genomic_DNA"/>
</dbReference>
<protein>
    <submittedName>
        <fullName evidence="1">Alpha/beta hydrolase</fullName>
    </submittedName>
</protein>
<organism evidence="1 2">
    <name type="scientific">Peribacillus saganii</name>
    <dbReference type="NCBI Taxonomy" id="2303992"/>
    <lineage>
        <taxon>Bacteria</taxon>
        <taxon>Bacillati</taxon>
        <taxon>Bacillota</taxon>
        <taxon>Bacilli</taxon>
        <taxon>Bacillales</taxon>
        <taxon>Bacillaceae</taxon>
        <taxon>Peribacillus</taxon>
    </lineage>
</organism>
<comment type="caution">
    <text evidence="1">The sequence shown here is derived from an EMBL/GenBank/DDBJ whole genome shotgun (WGS) entry which is preliminary data.</text>
</comment>